<keyword evidence="8" id="KW-0653">Protein transport</keyword>
<evidence type="ECO:0000256" key="3">
    <source>
        <dbReference type="ARBA" id="ARBA00021563"/>
    </source>
</evidence>
<evidence type="ECO:0000313" key="11">
    <source>
        <dbReference type="EMBL" id="MBK0391603.1"/>
    </source>
</evidence>
<evidence type="ECO:0000256" key="5">
    <source>
        <dbReference type="ARBA" id="ARBA00022475"/>
    </source>
</evidence>
<keyword evidence="4" id="KW-0813">Transport</keyword>
<comment type="similarity">
    <text evidence="2">Belongs to the GSP N family.</text>
</comment>
<reference evidence="11" key="1">
    <citation type="submission" date="2020-12" db="EMBL/GenBank/DDBJ databases">
        <title>Ramlibacter sp. nov., isolated from a freshwater alga, Cryptomonas.</title>
        <authorList>
            <person name="Kim H.M."/>
            <person name="Jeon C.O."/>
        </authorList>
    </citation>
    <scope>NUCLEOTIDE SEQUENCE</scope>
    <source>
        <strain evidence="11">CrO1</strain>
    </source>
</reference>
<dbReference type="AlphaFoldDB" id="A0A934PYA4"/>
<evidence type="ECO:0000256" key="6">
    <source>
        <dbReference type="ARBA" id="ARBA00022519"/>
    </source>
</evidence>
<evidence type="ECO:0000256" key="9">
    <source>
        <dbReference type="ARBA" id="ARBA00023136"/>
    </source>
</evidence>
<dbReference type="GO" id="GO:0015628">
    <property type="term" value="P:protein secretion by the type II secretion system"/>
    <property type="evidence" value="ECO:0007669"/>
    <property type="project" value="InterPro"/>
</dbReference>
<evidence type="ECO:0000256" key="10">
    <source>
        <dbReference type="ARBA" id="ARBA00030772"/>
    </source>
</evidence>
<evidence type="ECO:0000256" key="7">
    <source>
        <dbReference type="ARBA" id="ARBA00022692"/>
    </source>
</evidence>
<comment type="subcellular location">
    <subcellularLocation>
        <location evidence="1">Cell inner membrane</location>
    </subcellularLocation>
</comment>
<sequence length="265" mass="27841">MARLQRPLSIPRAPWRWAAAGLACGVVLATVVFAPARWLASRVQASTQGQVQLVEPRGTVWNGTAQLVLTGGAGSSDAVSLPGRVEWHLAPAWAGVNVRFAAPCCTPQPLQGRVTWGWNRTRVQVADGHSTWPAALLTGLGTPWNTMQIEGDLALQTRGLALEWIAGRLSVDGQAELTAADVASRLATVRPMGSYRVSLAGGAAPGLQLTTLDGPLQLRGSGQWVGGRLRFAGEASAAPDREAALGNLLNIIGRRQGARSIITIG</sequence>
<protein>
    <recommendedName>
        <fullName evidence="3">Type II secretion system protein N</fullName>
    </recommendedName>
    <alternativeName>
        <fullName evidence="10">General secretion pathway protein N</fullName>
    </alternativeName>
</protein>
<dbReference type="Proteomes" id="UP000617041">
    <property type="component" value="Unassembled WGS sequence"/>
</dbReference>
<keyword evidence="9" id="KW-0472">Membrane</keyword>
<comment type="caution">
    <text evidence="11">The sequence shown here is derived from an EMBL/GenBank/DDBJ whole genome shotgun (WGS) entry which is preliminary data.</text>
</comment>
<proteinExistence type="inferred from homology"/>
<evidence type="ECO:0000256" key="1">
    <source>
        <dbReference type="ARBA" id="ARBA00004533"/>
    </source>
</evidence>
<keyword evidence="12" id="KW-1185">Reference proteome</keyword>
<dbReference type="InterPro" id="IPR022792">
    <property type="entry name" value="T2SS_protein-GspN"/>
</dbReference>
<dbReference type="RefSeq" id="WP_200786408.1">
    <property type="nucleotide sequence ID" value="NZ_JAEDAO010000001.1"/>
</dbReference>
<evidence type="ECO:0000256" key="2">
    <source>
        <dbReference type="ARBA" id="ARBA00007208"/>
    </source>
</evidence>
<dbReference type="GO" id="GO:0005886">
    <property type="term" value="C:plasma membrane"/>
    <property type="evidence" value="ECO:0007669"/>
    <property type="project" value="UniProtKB-SubCell"/>
</dbReference>
<keyword evidence="6" id="KW-0997">Cell inner membrane</keyword>
<dbReference type="Pfam" id="PF01203">
    <property type="entry name" value="T2SSN"/>
    <property type="match status" value="1"/>
</dbReference>
<evidence type="ECO:0000256" key="8">
    <source>
        <dbReference type="ARBA" id="ARBA00022927"/>
    </source>
</evidence>
<keyword evidence="5" id="KW-1003">Cell membrane</keyword>
<name>A0A934PYA4_9BURK</name>
<evidence type="ECO:0000313" key="12">
    <source>
        <dbReference type="Proteomes" id="UP000617041"/>
    </source>
</evidence>
<gene>
    <name evidence="11" type="primary">gspN</name>
    <name evidence="11" type="ORF">I8E28_03290</name>
</gene>
<evidence type="ECO:0000256" key="4">
    <source>
        <dbReference type="ARBA" id="ARBA00022448"/>
    </source>
</evidence>
<keyword evidence="7" id="KW-0812">Transmembrane</keyword>
<organism evidence="11 12">
    <name type="scientific">Ramlibacter algicola</name>
    <dbReference type="NCBI Taxonomy" id="2795217"/>
    <lineage>
        <taxon>Bacteria</taxon>
        <taxon>Pseudomonadati</taxon>
        <taxon>Pseudomonadota</taxon>
        <taxon>Betaproteobacteria</taxon>
        <taxon>Burkholderiales</taxon>
        <taxon>Comamonadaceae</taxon>
        <taxon>Ramlibacter</taxon>
    </lineage>
</organism>
<dbReference type="EMBL" id="JAEDAO010000001">
    <property type="protein sequence ID" value="MBK0391603.1"/>
    <property type="molecule type" value="Genomic_DNA"/>
</dbReference>
<accession>A0A934PYA4</accession>
<dbReference type="GO" id="GO:0015627">
    <property type="term" value="C:type II protein secretion system complex"/>
    <property type="evidence" value="ECO:0007669"/>
    <property type="project" value="InterPro"/>
</dbReference>